<accession>A0A8J4CDR0</accession>
<feature type="compositionally biased region" description="Basic and acidic residues" evidence="1">
    <location>
        <begin position="289"/>
        <end position="300"/>
    </location>
</feature>
<feature type="compositionally biased region" description="Gly residues" evidence="1">
    <location>
        <begin position="301"/>
        <end position="313"/>
    </location>
</feature>
<feature type="region of interest" description="Disordered" evidence="1">
    <location>
        <begin position="825"/>
        <end position="896"/>
    </location>
</feature>
<feature type="region of interest" description="Disordered" evidence="1">
    <location>
        <begin position="496"/>
        <end position="553"/>
    </location>
</feature>
<protein>
    <submittedName>
        <fullName evidence="2">Uncharacterized protein</fullName>
    </submittedName>
</protein>
<dbReference type="Proteomes" id="UP000747110">
    <property type="component" value="Unassembled WGS sequence"/>
</dbReference>
<dbReference type="EMBL" id="BNCQ01000015">
    <property type="protein sequence ID" value="GIM04171.1"/>
    <property type="molecule type" value="Genomic_DNA"/>
</dbReference>
<dbReference type="Proteomes" id="UP000722791">
    <property type="component" value="Unassembled WGS sequence"/>
</dbReference>
<dbReference type="OrthoDB" id="553087at2759"/>
<gene>
    <name evidence="2" type="ORF">Vretifemale_6324</name>
    <name evidence="3" type="ORF">Vretimale_8799</name>
</gene>
<evidence type="ECO:0000313" key="3">
    <source>
        <dbReference type="EMBL" id="GIM04171.1"/>
    </source>
</evidence>
<evidence type="ECO:0000256" key="1">
    <source>
        <dbReference type="SAM" id="MobiDB-lite"/>
    </source>
</evidence>
<dbReference type="EMBL" id="BNCP01000009">
    <property type="protein sequence ID" value="GIL76734.1"/>
    <property type="molecule type" value="Genomic_DNA"/>
</dbReference>
<sequence length="896" mass="89784">MRFQHGPQLSAAATLLICHSLFSSAHVATASGASDLNDGEIAGVVVGSVGGALLLGMLTLLVCCVHASRGRRTGDLTWSKTSDVEAAAIGQTPHHPLPGPCGEDLVMNGQGAAGGGATITTDGVASADASFPGAFNRTDTTVSRVTGQSMATLDGYGDLPPLPELVPSPSRSPRLPPGSGGRKIGLFRGRSLGSAGGGVAQLFVAHKGGFLRHSSGNIKDKHLEVSRSTRVEPSAELELTEPFQPAATNMGPPLSKSSMLLRWLNGADESCPEAAVAAAQLAAAAGADRPSDRSSGKGDAGRGNSGGAGGGAGLGTSLDRLPLLSLAAQQTGIVWSKMPPSVASSPAVSVVESSTMHMLRGSLKRSDAPAAAMATHGSHTLTHAAAALAAWHGGDDPYPSSLAQASLDSFSEGGSHRWPPSGGCSGTNRPGIVFDYVMRPTHSSSGSRANTGGGMLSRAPTAGGGVAGTVASNGGVVKSVAGFGADDAFAMGTTTDEHMSAQDPAATASASGRPWLHQIPPTKLSALQEAEAEEEDGDGALPPLPLPQSPSTQLSPVLPLMPQSLSTLTSGPALPTVFLQPPPLRDGCATDGSANMTGSGWTHFGNGDGAALGRIVQGATASKPDAINRLSQDPPLPISTTAASSATGDTLAQAVTPLVAQPAPMDIAGGRLSAFSNMAAAVDKAFTAPRAAGAAAGADGPKFRGIGVGRVASERTIGVDCIARSGDTDGVSFFTMPGRRPSDLALAGAQPGASGQLNRRAVVQPPLHASQSNSSFRSQTSLVSPSLSVHYPEVPDATAGLESAAAAALVQALRYGSSIKDRASAGLTQQNGRRGESDFATVSGASPVMSGSASASSGLESAGSSDRGHVVSRDVDEVVGLQPLHLPPPMSASVTR</sequence>
<comment type="caution">
    <text evidence="2">The sequence shown here is derived from an EMBL/GenBank/DDBJ whole genome shotgun (WGS) entry which is preliminary data.</text>
</comment>
<dbReference type="AlphaFoldDB" id="A0A8J4CDR0"/>
<name>A0A8J4CDR0_9CHLO</name>
<feature type="compositionally biased region" description="Basic and acidic residues" evidence="1">
    <location>
        <begin position="866"/>
        <end position="876"/>
    </location>
</feature>
<evidence type="ECO:0000313" key="4">
    <source>
        <dbReference type="Proteomes" id="UP000747110"/>
    </source>
</evidence>
<organism evidence="2 4">
    <name type="scientific">Volvox reticuliferus</name>
    <dbReference type="NCBI Taxonomy" id="1737510"/>
    <lineage>
        <taxon>Eukaryota</taxon>
        <taxon>Viridiplantae</taxon>
        <taxon>Chlorophyta</taxon>
        <taxon>core chlorophytes</taxon>
        <taxon>Chlorophyceae</taxon>
        <taxon>CS clade</taxon>
        <taxon>Chlamydomonadales</taxon>
        <taxon>Volvocaceae</taxon>
        <taxon>Volvox</taxon>
    </lineage>
</organism>
<proteinExistence type="predicted"/>
<evidence type="ECO:0000313" key="2">
    <source>
        <dbReference type="EMBL" id="GIL76734.1"/>
    </source>
</evidence>
<feature type="compositionally biased region" description="Low complexity" evidence="1">
    <location>
        <begin position="843"/>
        <end position="865"/>
    </location>
</feature>
<keyword evidence="4" id="KW-1185">Reference proteome</keyword>
<reference evidence="2" key="1">
    <citation type="journal article" date="2021" name="Proc. Natl. Acad. Sci. U.S.A.">
        <title>Three genomes in the algal genus Volvox reveal the fate of a haploid sex-determining region after a transition to homothallism.</title>
        <authorList>
            <person name="Yamamoto K."/>
            <person name="Hamaji T."/>
            <person name="Kawai-Toyooka H."/>
            <person name="Matsuzaki R."/>
            <person name="Takahashi F."/>
            <person name="Nishimura Y."/>
            <person name="Kawachi M."/>
            <person name="Noguchi H."/>
            <person name="Minakuchi Y."/>
            <person name="Umen J.G."/>
            <person name="Toyoda A."/>
            <person name="Nozaki H."/>
        </authorList>
    </citation>
    <scope>NUCLEOTIDE SEQUENCE</scope>
    <source>
        <strain evidence="3">NIES-3785</strain>
        <strain evidence="2">NIES-3786</strain>
    </source>
</reference>
<feature type="region of interest" description="Disordered" evidence="1">
    <location>
        <begin position="285"/>
        <end position="313"/>
    </location>
</feature>